<proteinExistence type="predicted"/>
<sequence>MYKAKLLRSLGDVLRSMDAWTRTLMHNGKKREALAVVLRGLQLALELPADLLVLPSLVLARVRLRLNASSVLSYLGSHRRAQQHLGIASMELHLLILGSSHTLEEDAAEKRPEWMAEAVELVCAALCSAIIETDFMQQMTKREKSFRTLLRESQALALLALPRDSQRLFEVVGGLKAFEEAIEQHFRPIATFTKVPSRLAAPLQPPPPPPPPPPPDAPTMEEMASKARRNSRYEMEQFVDEETLKTSMEATIAAVMEQRRLSQASAAEKAKQARLQGKRNSHASNSTEQSRGGDQGGGTAAFRPSILHQSKGVSQAGGPRELKPPPPAGQTEGDSLSPSAGTPSSPLPMKVSGPLREIPVSGDSSQASESENGSESSSGEEEEEEEEQEQEGPEGEEEEQRVHAARPASLEEEDSSNTRSGRPPSACAANGGEEPRESGILEDGPMRTKEMGTEKEEGGETCASPIPPSLLNVTGGLVGVLTTSLGVSEEFTEDPVQMENWGLGALPEKPKEEEREKAPPPRPTVQTEEEFPKPTEGFLGTFVPLSFSTAPPEKEKEKERQQDDMNEKGPTEESHDPASSSSSAAAAGAAAEEPPPKVESPFLLFPDSPVQVKERRDSGGGGSQIESESTAKTGEMLSADGDGSKRRKKKKKRRHKHEETDPDALEKPELPAPLEPIQSNDQVQPAPRTFESAAQRRRREVLDRWRNAVWRIMREPGGINLALGNPLSGDQSAFSFRALNERNKEASAEKAKRLRNLKRKKRMSAQGFSSQAMRDDAAREHRLMREGRWVDWYFKFCVKHFHRVVRGHKVALSLTTVPSVTPGLDREKDLTTYEFFLLCRAVNARILKRATLKYAPLVSPSVISGGPRQGFLTSALPSVSLFETNEQVDWDAFVREQIVASRIKRKMPSAGVSDETIWKNLTMRIRDYQQLLQDSSRRVDRLLNGKKDAVNDRKSLAKTYSGGSAGQGGGISPGRFNELRGSLLNLTGMLKGNPGAPQAQTAPAPMIGFAALSHPREARSGSSQPGVGAPSTTGFDGGSAISVAGGGGANGGGAAFQPGSGGERERERTPGFPLNARVLLLRSHQIADRIAPFLIQDRRFRPLKLQPLQRKTVNTRGGPGGGTVILPINAKDQKGGGIPKGDQAGRRVNSIDGSPPRNFKLKEIEVDGVDADHHQLGKKARCMSAVY</sequence>
<dbReference type="VEuPathDB" id="CryptoDB:Cvel_22094"/>
<feature type="compositionally biased region" description="Polar residues" evidence="1">
    <location>
        <begin position="1020"/>
        <end position="1034"/>
    </location>
</feature>
<feature type="compositionally biased region" description="Basic and acidic residues" evidence="1">
    <location>
        <begin position="508"/>
        <end position="519"/>
    </location>
</feature>
<feature type="compositionally biased region" description="Basic and acidic residues" evidence="1">
    <location>
        <begin position="552"/>
        <end position="576"/>
    </location>
</feature>
<feature type="region of interest" description="Disordered" evidence="1">
    <location>
        <begin position="1014"/>
        <end position="1069"/>
    </location>
</feature>
<evidence type="ECO:0000313" key="2">
    <source>
        <dbReference type="EMBL" id="CEM29777.1"/>
    </source>
</evidence>
<feature type="compositionally biased region" description="Basic residues" evidence="1">
    <location>
        <begin position="645"/>
        <end position="656"/>
    </location>
</feature>
<feature type="region of interest" description="Disordered" evidence="1">
    <location>
        <begin position="263"/>
        <end position="468"/>
    </location>
</feature>
<feature type="compositionally biased region" description="Basic and acidic residues" evidence="1">
    <location>
        <begin position="433"/>
        <end position="458"/>
    </location>
</feature>
<feature type="region of interest" description="Disordered" evidence="1">
    <location>
        <begin position="1111"/>
        <end position="1157"/>
    </location>
</feature>
<feature type="compositionally biased region" description="Gly residues" evidence="1">
    <location>
        <begin position="963"/>
        <end position="972"/>
    </location>
</feature>
<evidence type="ECO:0000256" key="1">
    <source>
        <dbReference type="SAM" id="MobiDB-lite"/>
    </source>
</evidence>
<feature type="compositionally biased region" description="Low complexity" evidence="1">
    <location>
        <begin position="577"/>
        <end position="592"/>
    </location>
</feature>
<organism evidence="2">
    <name type="scientific">Chromera velia CCMP2878</name>
    <dbReference type="NCBI Taxonomy" id="1169474"/>
    <lineage>
        <taxon>Eukaryota</taxon>
        <taxon>Sar</taxon>
        <taxon>Alveolata</taxon>
        <taxon>Colpodellida</taxon>
        <taxon>Chromeraceae</taxon>
        <taxon>Chromera</taxon>
    </lineage>
</organism>
<gene>
    <name evidence="2" type="ORF">Cvel_22094</name>
</gene>
<feature type="region of interest" description="Disordered" evidence="1">
    <location>
        <begin position="491"/>
        <end position="695"/>
    </location>
</feature>
<feature type="compositionally biased region" description="Acidic residues" evidence="1">
    <location>
        <begin position="378"/>
        <end position="399"/>
    </location>
</feature>
<feature type="compositionally biased region" description="Polar residues" evidence="1">
    <location>
        <begin position="282"/>
        <end position="292"/>
    </location>
</feature>
<feature type="compositionally biased region" description="Polar residues" evidence="1">
    <location>
        <begin position="332"/>
        <end position="344"/>
    </location>
</feature>
<feature type="compositionally biased region" description="Low complexity" evidence="1">
    <location>
        <begin position="364"/>
        <end position="377"/>
    </location>
</feature>
<feature type="compositionally biased region" description="Gly residues" evidence="1">
    <location>
        <begin position="1044"/>
        <end position="1054"/>
    </location>
</feature>
<reference evidence="2" key="1">
    <citation type="submission" date="2014-11" db="EMBL/GenBank/DDBJ databases">
        <authorList>
            <person name="Otto D Thomas"/>
            <person name="Naeem Raeece"/>
        </authorList>
    </citation>
    <scope>NUCLEOTIDE SEQUENCE</scope>
</reference>
<name>A0A0G4GIW7_9ALVE</name>
<dbReference type="EMBL" id="CDMZ01001257">
    <property type="protein sequence ID" value="CEM29777.1"/>
    <property type="molecule type" value="Genomic_DNA"/>
</dbReference>
<dbReference type="AlphaFoldDB" id="A0A0G4GIW7"/>
<feature type="region of interest" description="Disordered" evidence="1">
    <location>
        <begin position="199"/>
        <end position="231"/>
    </location>
</feature>
<protein>
    <submittedName>
        <fullName evidence="2">Uncharacterized protein</fullName>
    </submittedName>
</protein>
<accession>A0A0G4GIW7</accession>
<feature type="region of interest" description="Disordered" evidence="1">
    <location>
        <begin position="954"/>
        <end position="974"/>
    </location>
</feature>
<feature type="compositionally biased region" description="Pro residues" evidence="1">
    <location>
        <begin position="203"/>
        <end position="217"/>
    </location>
</feature>